<keyword evidence="3" id="KW-1185">Reference proteome</keyword>
<proteinExistence type="predicted"/>
<dbReference type="KEGG" id="fcy:FRACYDRAFT_267389"/>
<accession>A0A1E7FXE0</accession>
<dbReference type="AlphaFoldDB" id="A0A1E7FXE0"/>
<evidence type="ECO:0000313" key="2">
    <source>
        <dbReference type="EMBL" id="OEU22807.1"/>
    </source>
</evidence>
<dbReference type="Proteomes" id="UP000095751">
    <property type="component" value="Unassembled WGS sequence"/>
</dbReference>
<name>A0A1E7FXE0_9STRA</name>
<feature type="signal peptide" evidence="1">
    <location>
        <begin position="1"/>
        <end position="18"/>
    </location>
</feature>
<gene>
    <name evidence="2" type="ORF">FRACYDRAFT_267389</name>
</gene>
<organism evidence="2 3">
    <name type="scientific">Fragilariopsis cylindrus CCMP1102</name>
    <dbReference type="NCBI Taxonomy" id="635003"/>
    <lineage>
        <taxon>Eukaryota</taxon>
        <taxon>Sar</taxon>
        <taxon>Stramenopiles</taxon>
        <taxon>Ochrophyta</taxon>
        <taxon>Bacillariophyta</taxon>
        <taxon>Bacillariophyceae</taxon>
        <taxon>Bacillariophycidae</taxon>
        <taxon>Bacillariales</taxon>
        <taxon>Bacillariaceae</taxon>
        <taxon>Fragilariopsis</taxon>
    </lineage>
</organism>
<dbReference type="EMBL" id="KV784353">
    <property type="protein sequence ID" value="OEU22807.1"/>
    <property type="molecule type" value="Genomic_DNA"/>
</dbReference>
<sequence>MKVVALLFVTICIYVVEGFIQQTPHVCSTSLYFFGKSKKNDETKVDDAADTDTYAKMGIFGDLKGMFENLDEVVDDFFYKKMGAGEQWYEHYF</sequence>
<dbReference type="InParanoid" id="A0A1E7FXE0"/>
<feature type="chain" id="PRO_5009193684" evidence="1">
    <location>
        <begin position="19"/>
        <end position="93"/>
    </location>
</feature>
<keyword evidence="1" id="KW-0732">Signal</keyword>
<evidence type="ECO:0000313" key="3">
    <source>
        <dbReference type="Proteomes" id="UP000095751"/>
    </source>
</evidence>
<reference evidence="2 3" key="1">
    <citation type="submission" date="2016-09" db="EMBL/GenBank/DDBJ databases">
        <title>Extensive genetic diversity and differential bi-allelic expression allows diatom success in the polar Southern Ocean.</title>
        <authorList>
            <consortium name="DOE Joint Genome Institute"/>
            <person name="Mock T."/>
            <person name="Otillar R.P."/>
            <person name="Strauss J."/>
            <person name="Dupont C."/>
            <person name="Frickenhaus S."/>
            <person name="Maumus F."/>
            <person name="Mcmullan M."/>
            <person name="Sanges R."/>
            <person name="Schmutz J."/>
            <person name="Toseland A."/>
            <person name="Valas R."/>
            <person name="Veluchamy A."/>
            <person name="Ward B.J."/>
            <person name="Allen A."/>
            <person name="Barry K."/>
            <person name="Falciatore A."/>
            <person name="Ferrante M."/>
            <person name="Fortunato A.E."/>
            <person name="Gloeckner G."/>
            <person name="Gruber A."/>
            <person name="Hipkin R."/>
            <person name="Janech M."/>
            <person name="Kroth P."/>
            <person name="Leese F."/>
            <person name="Lindquist E."/>
            <person name="Lyon B.R."/>
            <person name="Martin J."/>
            <person name="Mayer C."/>
            <person name="Parker M."/>
            <person name="Quesneville H."/>
            <person name="Raymond J."/>
            <person name="Uhlig C."/>
            <person name="Valentin K.U."/>
            <person name="Worden A.Z."/>
            <person name="Armbrust E.V."/>
            <person name="Bowler C."/>
            <person name="Green B."/>
            <person name="Moulton V."/>
            <person name="Van Oosterhout C."/>
            <person name="Grigoriev I."/>
        </authorList>
    </citation>
    <scope>NUCLEOTIDE SEQUENCE [LARGE SCALE GENOMIC DNA]</scope>
    <source>
        <strain evidence="2 3">CCMP1102</strain>
    </source>
</reference>
<evidence type="ECO:0000256" key="1">
    <source>
        <dbReference type="SAM" id="SignalP"/>
    </source>
</evidence>
<protein>
    <submittedName>
        <fullName evidence="2">Uncharacterized protein</fullName>
    </submittedName>
</protein>